<evidence type="ECO:0000313" key="7">
    <source>
        <dbReference type="EMBL" id="QYC11859.1"/>
    </source>
</evidence>
<name>A0ABX8TMM2_9CAUL</name>
<keyword evidence="8" id="KW-1185">Reference proteome</keyword>
<dbReference type="Proteomes" id="UP000824334">
    <property type="component" value="Chromosome"/>
</dbReference>
<proteinExistence type="predicted"/>
<comment type="subcellular location">
    <subcellularLocation>
        <location evidence="1">Cell membrane</location>
        <topology evidence="1">Multi-pass membrane protein</topology>
    </subcellularLocation>
</comment>
<dbReference type="RefSeq" id="WP_201100238.1">
    <property type="nucleotide sequence ID" value="NZ_BAAAEE010000022.1"/>
</dbReference>
<protein>
    <submittedName>
        <fullName evidence="7">EamA family transporter</fullName>
    </submittedName>
</protein>
<keyword evidence="2" id="KW-1003">Cell membrane</keyword>
<evidence type="ECO:0000256" key="4">
    <source>
        <dbReference type="ARBA" id="ARBA00022989"/>
    </source>
</evidence>
<accession>A0ABX8TMM2</accession>
<reference evidence="7 8" key="1">
    <citation type="submission" date="2021-07" db="EMBL/GenBank/DDBJ databases">
        <title>Isolation and characterization of bacteria from a gold mining with a capacity of golden bioaccumulation.</title>
        <authorList>
            <person name="Yang X.J."/>
        </authorList>
    </citation>
    <scope>NUCLEOTIDE SEQUENCE [LARGE SCALE GENOMIC DNA]</scope>
    <source>
        <strain evidence="7 8">Au29</strain>
    </source>
</reference>
<dbReference type="SUPFAM" id="SSF103481">
    <property type="entry name" value="Multidrug resistance efflux transporter EmrE"/>
    <property type="match status" value="1"/>
</dbReference>
<evidence type="ECO:0000256" key="5">
    <source>
        <dbReference type="ARBA" id="ARBA00023136"/>
    </source>
</evidence>
<evidence type="ECO:0000313" key="8">
    <source>
        <dbReference type="Proteomes" id="UP000824334"/>
    </source>
</evidence>
<dbReference type="Gene3D" id="1.10.3730.20">
    <property type="match status" value="1"/>
</dbReference>
<feature type="transmembrane region" description="Helical" evidence="6">
    <location>
        <begin position="61"/>
        <end position="81"/>
    </location>
</feature>
<dbReference type="InterPro" id="IPR000390">
    <property type="entry name" value="Small_drug/metabolite_transptr"/>
</dbReference>
<feature type="transmembrane region" description="Helical" evidence="6">
    <location>
        <begin position="114"/>
        <end position="131"/>
    </location>
</feature>
<gene>
    <name evidence="7" type="ORF">KWG56_07890</name>
</gene>
<feature type="transmembrane region" description="Helical" evidence="6">
    <location>
        <begin position="88"/>
        <end position="108"/>
    </location>
</feature>
<dbReference type="PANTHER" id="PTHR30561:SF9">
    <property type="entry name" value="4-AMINO-4-DEOXY-L-ARABINOSE-PHOSPHOUNDECAPRENOL FLIPPASE SUBUNIT ARNF-RELATED"/>
    <property type="match status" value="1"/>
</dbReference>
<keyword evidence="4 6" id="KW-1133">Transmembrane helix</keyword>
<sequence length="135" mass="14697">MTIWSRENGDGPIPRRVALVALCLGLPLLGLGYQVASKFTAMALDDKPFGLDWIVAALSQPWGPALLVIEVLSLIAWMVVLSEIKLSAAFPMLALGYVLVMVTGWLVFHEQLHWLQAVGGVAIMAGVWMIGRERA</sequence>
<evidence type="ECO:0000256" key="6">
    <source>
        <dbReference type="SAM" id="Phobius"/>
    </source>
</evidence>
<organism evidence="7 8">
    <name type="scientific">Brevundimonas nasdae</name>
    <dbReference type="NCBI Taxonomy" id="172043"/>
    <lineage>
        <taxon>Bacteria</taxon>
        <taxon>Pseudomonadati</taxon>
        <taxon>Pseudomonadota</taxon>
        <taxon>Alphaproteobacteria</taxon>
        <taxon>Caulobacterales</taxon>
        <taxon>Caulobacteraceae</taxon>
        <taxon>Brevundimonas</taxon>
    </lineage>
</organism>
<dbReference type="InterPro" id="IPR037185">
    <property type="entry name" value="EmrE-like"/>
</dbReference>
<dbReference type="EMBL" id="CP080034">
    <property type="protein sequence ID" value="QYC11859.1"/>
    <property type="molecule type" value="Genomic_DNA"/>
</dbReference>
<evidence type="ECO:0000256" key="2">
    <source>
        <dbReference type="ARBA" id="ARBA00022475"/>
    </source>
</evidence>
<evidence type="ECO:0000256" key="1">
    <source>
        <dbReference type="ARBA" id="ARBA00004651"/>
    </source>
</evidence>
<keyword evidence="3 6" id="KW-0812">Transmembrane</keyword>
<dbReference type="GeneID" id="94375183"/>
<keyword evidence="5 6" id="KW-0472">Membrane</keyword>
<dbReference type="PANTHER" id="PTHR30561">
    <property type="entry name" value="SMR FAMILY PROTON-DEPENDENT DRUG EFFLUX TRANSPORTER SUGE"/>
    <property type="match status" value="1"/>
</dbReference>
<evidence type="ECO:0000256" key="3">
    <source>
        <dbReference type="ARBA" id="ARBA00022692"/>
    </source>
</evidence>